<evidence type="ECO:0000313" key="2">
    <source>
        <dbReference type="Proteomes" id="UP000589292"/>
    </source>
</evidence>
<dbReference type="Pfam" id="PF22391">
    <property type="entry name" value="DUF6975"/>
    <property type="match status" value="1"/>
</dbReference>
<comment type="caution">
    <text evidence="1">The sequence shown here is derived from an EMBL/GenBank/DDBJ whole genome shotgun (WGS) entry which is preliminary data.</text>
</comment>
<organism evidence="1 2">
    <name type="scientific">Sphingomonas ursincola</name>
    <dbReference type="NCBI Taxonomy" id="56361"/>
    <lineage>
        <taxon>Bacteria</taxon>
        <taxon>Pseudomonadati</taxon>
        <taxon>Pseudomonadota</taxon>
        <taxon>Alphaproteobacteria</taxon>
        <taxon>Sphingomonadales</taxon>
        <taxon>Sphingomonadaceae</taxon>
        <taxon>Sphingomonas</taxon>
    </lineage>
</organism>
<keyword evidence="2" id="KW-1185">Reference proteome</keyword>
<dbReference type="InterPro" id="IPR054248">
    <property type="entry name" value="DUF6975"/>
</dbReference>
<dbReference type="Proteomes" id="UP000589292">
    <property type="component" value="Unassembled WGS sequence"/>
</dbReference>
<reference evidence="1 2" key="1">
    <citation type="journal article" date="1994" name="Int. J. Syst. Bacteriol.">
        <title>Phylogenetic positions of novel aerobic, bacteriochlorophyll a-containing bacteria and description of Roseococcus thiosulfatophilus gen. nov., sp. nov., Erythromicrobium ramosum gen. nov., sp. nov., and Erythrobacter litoralis sp. nov.</title>
        <authorList>
            <person name="Yurkov V."/>
            <person name="Stackebrandt E."/>
            <person name="Holmes A."/>
            <person name="Fuerst J.A."/>
            <person name="Hugenholtz P."/>
            <person name="Golecki J."/>
            <person name="Gad'on N."/>
            <person name="Gorlenko V.M."/>
            <person name="Kompantseva E.I."/>
            <person name="Drews G."/>
        </authorList>
    </citation>
    <scope>NUCLEOTIDE SEQUENCE [LARGE SCALE GENOMIC DNA]</scope>
    <source>
        <strain evidence="1 2">KR-99</strain>
    </source>
</reference>
<gene>
    <name evidence="1" type="ORF">FG486_00095</name>
</gene>
<name>A0A7V8U6E4_9SPHN</name>
<accession>A0A7V8U6E4</accession>
<dbReference type="EMBL" id="VDES01000001">
    <property type="protein sequence ID" value="MBA1372727.1"/>
    <property type="molecule type" value="Genomic_DNA"/>
</dbReference>
<dbReference type="AlphaFoldDB" id="A0A7V8U6E4"/>
<sequence length="251" mass="26986">MGADRASACHTFASSQRSLERVSFIQPGAFDRAQPEAAPPRSLEAALALGMSDTHVFVARLADRVAPARPMDLADAAHFLCLLHGRYPGLIDYAATRSADPQVGKWLARACEAFVGERALLTKLTVAAGPITSTPGQDKCTPAIINLRGALNALSQSDRQGCALGAAFALVLDWHIIRDVLDVIAQRTGLEPRPSTLPSREETLDLAAMIGSDRSIGRAMGFGASQMLVQHRTFWDMLADRAEARRQQDGL</sequence>
<evidence type="ECO:0000313" key="1">
    <source>
        <dbReference type="EMBL" id="MBA1372727.1"/>
    </source>
</evidence>
<protein>
    <submittedName>
        <fullName evidence="1">Uncharacterized protein</fullName>
    </submittedName>
</protein>
<proteinExistence type="predicted"/>
<dbReference type="RefSeq" id="WP_181265984.1">
    <property type="nucleotide sequence ID" value="NZ_BAAAGB010000002.1"/>
</dbReference>